<gene>
    <name evidence="1" type="ORF">PLUTO_00140</name>
</gene>
<dbReference type="Proteomes" id="UP001056883">
    <property type="component" value="Segment"/>
</dbReference>
<evidence type="ECO:0000313" key="1">
    <source>
        <dbReference type="EMBL" id="USN16330.1"/>
    </source>
</evidence>
<accession>A0A9E7SLR6</accession>
<dbReference type="EMBL" id="ON529861">
    <property type="protein sequence ID" value="USN16330.1"/>
    <property type="molecule type" value="Genomic_DNA"/>
</dbReference>
<protein>
    <submittedName>
        <fullName evidence="1">Uncharacterized protein</fullName>
    </submittedName>
</protein>
<reference evidence="1" key="1">
    <citation type="submission" date="2022-05" db="EMBL/GenBank/DDBJ databases">
        <authorList>
            <person name="Friedrich I."/>
            <person name="Poehlein A."/>
            <person name="Schneider D."/>
            <person name="Hertel R."/>
            <person name="Daniel R."/>
        </authorList>
    </citation>
    <scope>NUCLEOTIDE SEQUENCE</scope>
</reference>
<keyword evidence="2" id="KW-1185">Reference proteome</keyword>
<evidence type="ECO:0000313" key="2">
    <source>
        <dbReference type="Proteomes" id="UP001056883"/>
    </source>
</evidence>
<organism evidence="1 2">
    <name type="scientific">Luteibacter phage vB_LflM-Pluto</name>
    <dbReference type="NCBI Taxonomy" id="2948611"/>
    <lineage>
        <taxon>Viruses</taxon>
        <taxon>Duplodnaviria</taxon>
        <taxon>Heunggongvirae</taxon>
        <taxon>Uroviricota</taxon>
        <taxon>Caudoviricetes</taxon>
        <taxon>Lindbergviridae</taxon>
        <taxon>Plutovirus</taxon>
        <taxon>Plutovirus pluto</taxon>
    </lineage>
</organism>
<proteinExistence type="predicted"/>
<name>A0A9E7SLR6_9CAUD</name>
<sequence length="86" mass="9375">MRFAMAVFSMQRGTIQAKIARKVLEGKITPDQALAQIGMAMEGCIVDSIKSGNWLPNADSTVKKKGFNKPLIDKAVMFQTVSSKVT</sequence>